<evidence type="ECO:0000256" key="5">
    <source>
        <dbReference type="ARBA" id="ARBA00022806"/>
    </source>
</evidence>
<dbReference type="InterPro" id="IPR027417">
    <property type="entry name" value="P-loop_NTPase"/>
</dbReference>
<dbReference type="GO" id="GO:0005634">
    <property type="term" value="C:nucleus"/>
    <property type="evidence" value="ECO:0007669"/>
    <property type="project" value="UniProtKB-SubCell"/>
</dbReference>
<feature type="compositionally biased region" description="Basic and acidic residues" evidence="12">
    <location>
        <begin position="1041"/>
        <end position="1058"/>
    </location>
</feature>
<dbReference type="InterPro" id="IPR001650">
    <property type="entry name" value="Helicase_C-like"/>
</dbReference>
<dbReference type="Gene3D" id="3.40.50.300">
    <property type="entry name" value="P-loop containing nucleotide triphosphate hydrolases"/>
    <property type="match status" value="2"/>
</dbReference>
<evidence type="ECO:0000259" key="13">
    <source>
        <dbReference type="PROSITE" id="PS51192"/>
    </source>
</evidence>
<dbReference type="PROSITE" id="PS00690">
    <property type="entry name" value="DEAH_ATP_HELICASE"/>
    <property type="match status" value="1"/>
</dbReference>
<dbReference type="SUPFAM" id="SSF52540">
    <property type="entry name" value="P-loop containing nucleoside triphosphate hydrolases"/>
    <property type="match status" value="2"/>
</dbReference>
<evidence type="ECO:0000256" key="2">
    <source>
        <dbReference type="ARBA" id="ARBA00005446"/>
    </source>
</evidence>
<dbReference type="FunFam" id="3.40.50.300:FF:000340">
    <property type="entry name" value="Bloom syndrome, RecQ helicase"/>
    <property type="match status" value="1"/>
</dbReference>
<dbReference type="InterPro" id="IPR032284">
    <property type="entry name" value="RecQ_Zn-bd"/>
</dbReference>
<dbReference type="Gene3D" id="1.10.10.10">
    <property type="entry name" value="Winged helix-like DNA-binding domain superfamily/Winged helix DNA-binding domain"/>
    <property type="match status" value="1"/>
</dbReference>
<feature type="domain" description="Helicase ATP-binding" evidence="13">
    <location>
        <begin position="460"/>
        <end position="639"/>
    </location>
</feature>
<dbReference type="GO" id="GO:0000729">
    <property type="term" value="P:DNA double-strand break processing"/>
    <property type="evidence" value="ECO:0007669"/>
    <property type="project" value="UniProtKB-ARBA"/>
</dbReference>
<keyword evidence="6" id="KW-0067">ATP-binding</keyword>
<evidence type="ECO:0000256" key="12">
    <source>
        <dbReference type="SAM" id="MobiDB-lite"/>
    </source>
</evidence>
<name>A0A1R0H802_9FUNG</name>
<keyword evidence="5 15" id="KW-0347">Helicase</keyword>
<keyword evidence="3" id="KW-0547">Nucleotide-binding</keyword>
<dbReference type="Proteomes" id="UP000187455">
    <property type="component" value="Unassembled WGS sequence"/>
</dbReference>
<dbReference type="Pfam" id="PF09382">
    <property type="entry name" value="RQC"/>
    <property type="match status" value="1"/>
</dbReference>
<dbReference type="CDD" id="cd17920">
    <property type="entry name" value="DEXHc_RecQ"/>
    <property type="match status" value="1"/>
</dbReference>
<dbReference type="GO" id="GO:0009378">
    <property type="term" value="F:four-way junction helicase activity"/>
    <property type="evidence" value="ECO:0007669"/>
    <property type="project" value="TreeGrafter"/>
</dbReference>
<keyword evidence="7" id="KW-0238">DNA-binding</keyword>
<dbReference type="PROSITE" id="PS51192">
    <property type="entry name" value="HELICASE_ATP_BIND_1"/>
    <property type="match status" value="1"/>
</dbReference>
<sequence length="1088" mass="122907">MTQDQVVVLDDIENVEADKFRTPKIIRRQMIESIESDDDFMSLNSLSSSKKSVSSAKKSKQYFDKVYESLKEEVEEIEYLSDSLIEEALNKSNVKKEEDSLTFSNFVEHISPEKSKIPSKNPATDIKIIDGEDLEYLNHINLDDDFDDPPPKKASDNYFPILEDYKSPSKNNSHDKSQRLPSESAILPEMESLDDYSNNMLSVSEFDDLDFLGNNFDFDDIEFDESTKIDDDRHSGTNSDYTINLDNQKGIDSEHAEIKPMSSCNEYKDIDVDSKLKQLLARKAAISDEICDMEMSDSPLKSTHIEKLKKERLNVMDQIESIKNAKAKPDVSPWKNNASSSELIQIDDDILDSIEIASMESKNHHPPNSKNGYFQSPVSAAKLSPSKPNPSLSLKRFDSPSQIISLDDPKPSTLSVLPQNYEKPARKIIELKHSWSRDVAKALHQVFKMSEFRPKQLEAIDETLAGKDVFVLMPTGGGKSLCYQLPAIIQNGKTRGVTVVISPLLALMQDQVNHLVEWGIPAMAVTGDLNASQRNFAFEELSTREPRLRLLYVTPEMLSKSDKMREVIDSLYNRKLLARFVVDEAHCVSQWGHDFRPDYVLIGNYKRQYPGIPFMALTATANKRVQVDIMANLHIKGCLTLSSSFNRPNLFYSVRKKGADPISEIFSIIDARYSGKCGIIYCRSKANCEKVADELQLKYNIKAAYYHAGLAKEDRRRIQTDWQNGKVQVIVATIAFGMGIDKPDVRFVIHFTFPDSIESYYQETGRAGRDGLPSTCVLFYNYKEKKTFVKFIQEGDGSKVHKDMLLENLERVIQFCENTNDCRRKLVLSYFGENFNSNLCHKNCDNCLGRENKVFSDVDYSEVSIKIIKMARSIICSGRKVTMLQIVDLIKGSKAKKVQQSGDMSHEYFGCGKDLKKDDVIKLLRLLVNKKVLSEQTESNFRRVLVSYLILGPNSTKVENGFMKISIRLSNTKPKQLPITASSGNLNAPQSISRDKTNSNTKYIESNHSNENISVNGGSGTSNGMPPDKRRPRNESSYFSDTKKIATPKLDKCPDSQAKRIKTNMAGAVRQSGAEKSRAGSFIKPMEL</sequence>
<comment type="similarity">
    <text evidence="2">Belongs to the helicase family. RecQ subfamily.</text>
</comment>
<gene>
    <name evidence="15" type="ORF">AYI68_g553</name>
</gene>
<dbReference type="SMART" id="SM00956">
    <property type="entry name" value="RQC"/>
    <property type="match status" value="1"/>
</dbReference>
<feature type="compositionally biased region" description="Low complexity" evidence="12">
    <location>
        <begin position="379"/>
        <end position="394"/>
    </location>
</feature>
<comment type="catalytic activity">
    <reaction evidence="10">
        <text>Couples ATP hydrolysis with the unwinding of duplex DNA by translocating in the 3'-5' direction.</text>
        <dbReference type="EC" id="5.6.2.4"/>
    </reaction>
</comment>
<evidence type="ECO:0000256" key="9">
    <source>
        <dbReference type="ARBA" id="ARBA00023242"/>
    </source>
</evidence>
<feature type="domain" description="Helicase C-terminal" evidence="14">
    <location>
        <begin position="661"/>
        <end position="813"/>
    </location>
</feature>
<dbReference type="Pfam" id="PF00270">
    <property type="entry name" value="DEAD"/>
    <property type="match status" value="1"/>
</dbReference>
<protein>
    <recommendedName>
        <fullName evidence="11">DNA 3'-5' helicase</fullName>
        <ecNumber evidence="11">5.6.2.4</ecNumber>
    </recommendedName>
</protein>
<dbReference type="GO" id="GO:0031573">
    <property type="term" value="P:mitotic intra-S DNA damage checkpoint signaling"/>
    <property type="evidence" value="ECO:0007669"/>
    <property type="project" value="UniProtKB-ARBA"/>
</dbReference>
<dbReference type="Pfam" id="PF16124">
    <property type="entry name" value="RecQ_Zn_bind"/>
    <property type="match status" value="1"/>
</dbReference>
<dbReference type="InterPro" id="IPR036388">
    <property type="entry name" value="WH-like_DNA-bd_sf"/>
</dbReference>
<dbReference type="GO" id="GO:0003677">
    <property type="term" value="F:DNA binding"/>
    <property type="evidence" value="ECO:0007669"/>
    <property type="project" value="UniProtKB-KW"/>
</dbReference>
<comment type="subcellular location">
    <subcellularLocation>
        <location evidence="1">Nucleus</location>
    </subcellularLocation>
</comment>
<dbReference type="Pfam" id="PF00271">
    <property type="entry name" value="Helicase_C"/>
    <property type="match status" value="1"/>
</dbReference>
<comment type="caution">
    <text evidence="15">The sequence shown here is derived from an EMBL/GenBank/DDBJ whole genome shotgun (WGS) entry which is preliminary data.</text>
</comment>
<dbReference type="PANTHER" id="PTHR13710:SF153">
    <property type="entry name" value="RECQ-LIKE DNA HELICASE BLM"/>
    <property type="match status" value="1"/>
</dbReference>
<dbReference type="GO" id="GO:0000724">
    <property type="term" value="P:double-strand break repair via homologous recombination"/>
    <property type="evidence" value="ECO:0007669"/>
    <property type="project" value="TreeGrafter"/>
</dbReference>
<evidence type="ECO:0000256" key="11">
    <source>
        <dbReference type="ARBA" id="ARBA00034808"/>
    </source>
</evidence>
<dbReference type="GO" id="GO:0005524">
    <property type="term" value="F:ATP binding"/>
    <property type="evidence" value="ECO:0007669"/>
    <property type="project" value="UniProtKB-KW"/>
</dbReference>
<accession>A0A1R0H802</accession>
<evidence type="ECO:0000256" key="8">
    <source>
        <dbReference type="ARBA" id="ARBA00023235"/>
    </source>
</evidence>
<evidence type="ECO:0000256" key="1">
    <source>
        <dbReference type="ARBA" id="ARBA00004123"/>
    </source>
</evidence>
<feature type="region of interest" description="Disordered" evidence="12">
    <location>
        <begin position="361"/>
        <end position="394"/>
    </location>
</feature>
<dbReference type="GO" id="GO:0043138">
    <property type="term" value="F:3'-5' DNA helicase activity"/>
    <property type="evidence" value="ECO:0007669"/>
    <property type="project" value="UniProtKB-EC"/>
</dbReference>
<evidence type="ECO:0000313" key="16">
    <source>
        <dbReference type="Proteomes" id="UP000187455"/>
    </source>
</evidence>
<feature type="region of interest" description="Disordered" evidence="12">
    <location>
        <begin position="978"/>
        <end position="1088"/>
    </location>
</feature>
<dbReference type="EC" id="5.6.2.4" evidence="11"/>
<proteinExistence type="inferred from homology"/>
<dbReference type="FunFam" id="3.40.50.300:FF:000296">
    <property type="entry name" value="ATP-dependent DNA helicase RecQ"/>
    <property type="match status" value="1"/>
</dbReference>
<dbReference type="PANTHER" id="PTHR13710">
    <property type="entry name" value="DNA HELICASE RECQ FAMILY MEMBER"/>
    <property type="match status" value="1"/>
</dbReference>
<evidence type="ECO:0000256" key="4">
    <source>
        <dbReference type="ARBA" id="ARBA00022801"/>
    </source>
</evidence>
<dbReference type="InterPro" id="IPR011545">
    <property type="entry name" value="DEAD/DEAH_box_helicase_dom"/>
</dbReference>
<evidence type="ECO:0000313" key="15">
    <source>
        <dbReference type="EMBL" id="OLY85269.1"/>
    </source>
</evidence>
<keyword evidence="16" id="KW-1185">Reference proteome</keyword>
<evidence type="ECO:0000256" key="3">
    <source>
        <dbReference type="ARBA" id="ARBA00022741"/>
    </source>
</evidence>
<keyword evidence="8" id="KW-0413">Isomerase</keyword>
<dbReference type="InterPro" id="IPR014001">
    <property type="entry name" value="Helicase_ATP-bd"/>
</dbReference>
<dbReference type="NCBIfam" id="TIGR00614">
    <property type="entry name" value="recQ_fam"/>
    <property type="match status" value="1"/>
</dbReference>
<dbReference type="InterPro" id="IPR004589">
    <property type="entry name" value="DNA_helicase_ATP-dep_RecQ"/>
</dbReference>
<organism evidence="15 16">
    <name type="scientific">Smittium mucronatum</name>
    <dbReference type="NCBI Taxonomy" id="133383"/>
    <lineage>
        <taxon>Eukaryota</taxon>
        <taxon>Fungi</taxon>
        <taxon>Fungi incertae sedis</taxon>
        <taxon>Zoopagomycota</taxon>
        <taxon>Kickxellomycotina</taxon>
        <taxon>Harpellomycetes</taxon>
        <taxon>Harpellales</taxon>
        <taxon>Legeriomycetaceae</taxon>
        <taxon>Smittium</taxon>
    </lineage>
</organism>
<feature type="compositionally biased region" description="Polar residues" evidence="12">
    <location>
        <begin position="978"/>
        <end position="1016"/>
    </location>
</feature>
<dbReference type="AlphaFoldDB" id="A0A1R0H802"/>
<keyword evidence="9" id="KW-0539">Nucleus</keyword>
<dbReference type="GO" id="GO:0005737">
    <property type="term" value="C:cytoplasm"/>
    <property type="evidence" value="ECO:0007669"/>
    <property type="project" value="TreeGrafter"/>
</dbReference>
<dbReference type="GO" id="GO:0005694">
    <property type="term" value="C:chromosome"/>
    <property type="evidence" value="ECO:0007669"/>
    <property type="project" value="TreeGrafter"/>
</dbReference>
<feature type="compositionally biased region" description="Polar residues" evidence="12">
    <location>
        <begin position="366"/>
        <end position="378"/>
    </location>
</feature>
<dbReference type="GO" id="GO:0006260">
    <property type="term" value="P:DNA replication"/>
    <property type="evidence" value="ECO:0007669"/>
    <property type="project" value="InterPro"/>
</dbReference>
<evidence type="ECO:0000256" key="10">
    <source>
        <dbReference type="ARBA" id="ARBA00034617"/>
    </source>
</evidence>
<dbReference type="SMART" id="SM00487">
    <property type="entry name" value="DEXDc"/>
    <property type="match status" value="1"/>
</dbReference>
<dbReference type="STRING" id="133383.A0A1R0H802"/>
<dbReference type="EMBL" id="LSSL01000167">
    <property type="protein sequence ID" value="OLY85269.1"/>
    <property type="molecule type" value="Genomic_DNA"/>
</dbReference>
<dbReference type="CDD" id="cd18794">
    <property type="entry name" value="SF2_C_RecQ"/>
    <property type="match status" value="1"/>
</dbReference>
<evidence type="ECO:0000256" key="7">
    <source>
        <dbReference type="ARBA" id="ARBA00023125"/>
    </source>
</evidence>
<keyword evidence="4" id="KW-0378">Hydrolase</keyword>
<dbReference type="GO" id="GO:0016787">
    <property type="term" value="F:hydrolase activity"/>
    <property type="evidence" value="ECO:0007669"/>
    <property type="project" value="UniProtKB-KW"/>
</dbReference>
<evidence type="ECO:0000256" key="6">
    <source>
        <dbReference type="ARBA" id="ARBA00022840"/>
    </source>
</evidence>
<dbReference type="OrthoDB" id="10261556at2759"/>
<dbReference type="PROSITE" id="PS51194">
    <property type="entry name" value="HELICASE_CTER"/>
    <property type="match status" value="1"/>
</dbReference>
<evidence type="ECO:0000259" key="14">
    <source>
        <dbReference type="PROSITE" id="PS51194"/>
    </source>
</evidence>
<dbReference type="InterPro" id="IPR002464">
    <property type="entry name" value="DNA/RNA_helicase_DEAH_CS"/>
</dbReference>
<dbReference type="InterPro" id="IPR018982">
    <property type="entry name" value="RQC_domain"/>
</dbReference>
<dbReference type="SMART" id="SM00490">
    <property type="entry name" value="HELICc"/>
    <property type="match status" value="1"/>
</dbReference>
<reference evidence="15 16" key="1">
    <citation type="journal article" date="2016" name="Mol. Biol. Evol.">
        <title>Genome-Wide Survey of Gut Fungi (Harpellales) Reveals the First Horizontally Transferred Ubiquitin Gene from a Mosquito Host.</title>
        <authorList>
            <person name="Wang Y."/>
            <person name="White M.M."/>
            <person name="Kvist S."/>
            <person name="Moncalvo J.M."/>
        </authorList>
    </citation>
    <scope>NUCLEOTIDE SEQUENCE [LARGE SCALE GENOMIC DNA]</scope>
    <source>
        <strain evidence="15 16">ALG-7-W6</strain>
    </source>
</reference>